<reference evidence="4" key="1">
    <citation type="submission" date="2016-10" db="EMBL/GenBank/DDBJ databases">
        <authorList>
            <person name="Varghese N."/>
            <person name="Submissions S."/>
        </authorList>
    </citation>
    <scope>NUCLEOTIDE SEQUENCE [LARGE SCALE GENOMIC DNA]</scope>
    <source>
        <strain evidence="4">CGMCC 1.11014</strain>
    </source>
</reference>
<evidence type="ECO:0008006" key="5">
    <source>
        <dbReference type="Google" id="ProtNLM"/>
    </source>
</evidence>
<gene>
    <name evidence="3" type="ORF">SAMN05216552_1003257</name>
</gene>
<feature type="compositionally biased region" description="Basic and acidic residues" evidence="1">
    <location>
        <begin position="352"/>
        <end position="363"/>
    </location>
</feature>
<organism evidence="3 4">
    <name type="scientific">Pseudoduganella namucuonensis</name>
    <dbReference type="NCBI Taxonomy" id="1035707"/>
    <lineage>
        <taxon>Bacteria</taxon>
        <taxon>Pseudomonadati</taxon>
        <taxon>Pseudomonadota</taxon>
        <taxon>Betaproteobacteria</taxon>
        <taxon>Burkholderiales</taxon>
        <taxon>Oxalobacteraceae</taxon>
        <taxon>Telluria group</taxon>
        <taxon>Pseudoduganella</taxon>
    </lineage>
</organism>
<sequence>MLDRVVYSRHASLLILLALYWMVAAAAMSGFAGKWAFRDGETQFGIELVLDDAARKPFAYRRLAPELADMAQEFTPPAARNYLSAKLGPGLTFARAAASVKPAYQFRYVVIYYLCFVALLGSLFVLRGVLLELGVRRQHAVFAPLAFVLAFPYLETVGGYFYDCLELFFLATAMLLALRRHWLLLVALALPATLNKESFFFFLPTLYPLIRDRGGRGTALLATGAAMLLAGLVNAAIKWSYLDAEGGAAHFQLLNNVYNYARPRAYLQAELTYGVVGPSGAFAGVLMLIAVIALRGWLSCPAGMRRHLLLAACVNVPLFLAFCAPGELRNLSILFPGFVVLVAHAMEKSQVARREGTKPDRSGLEPVARPQAHLRPGRY</sequence>
<feature type="transmembrane region" description="Helical" evidence="2">
    <location>
        <begin position="142"/>
        <end position="162"/>
    </location>
</feature>
<protein>
    <recommendedName>
        <fullName evidence="5">DUF2029 domain-containing protein</fullName>
    </recommendedName>
</protein>
<feature type="transmembrane region" description="Helical" evidence="2">
    <location>
        <begin position="306"/>
        <end position="322"/>
    </location>
</feature>
<proteinExistence type="predicted"/>
<dbReference type="EMBL" id="FPBO01000003">
    <property type="protein sequence ID" value="SFU46613.1"/>
    <property type="molecule type" value="Genomic_DNA"/>
</dbReference>
<keyword evidence="2" id="KW-0472">Membrane</keyword>
<name>A0A1I7GDW2_9BURK</name>
<feature type="transmembrane region" description="Helical" evidence="2">
    <location>
        <begin position="12"/>
        <end position="32"/>
    </location>
</feature>
<feature type="transmembrane region" description="Helical" evidence="2">
    <location>
        <begin position="219"/>
        <end position="237"/>
    </location>
</feature>
<evidence type="ECO:0000256" key="1">
    <source>
        <dbReference type="SAM" id="MobiDB-lite"/>
    </source>
</evidence>
<keyword evidence="4" id="KW-1185">Reference proteome</keyword>
<dbReference type="AlphaFoldDB" id="A0A1I7GDW2"/>
<feature type="region of interest" description="Disordered" evidence="1">
    <location>
        <begin position="352"/>
        <end position="379"/>
    </location>
</feature>
<dbReference type="Proteomes" id="UP000199391">
    <property type="component" value="Unassembled WGS sequence"/>
</dbReference>
<accession>A0A1I7GDW2</accession>
<evidence type="ECO:0000313" key="4">
    <source>
        <dbReference type="Proteomes" id="UP000199391"/>
    </source>
</evidence>
<keyword evidence="2" id="KW-1133">Transmembrane helix</keyword>
<evidence type="ECO:0000313" key="3">
    <source>
        <dbReference type="EMBL" id="SFU46613.1"/>
    </source>
</evidence>
<keyword evidence="2" id="KW-0812">Transmembrane</keyword>
<dbReference type="OrthoDB" id="8744808at2"/>
<feature type="transmembrane region" description="Helical" evidence="2">
    <location>
        <begin position="182"/>
        <end position="207"/>
    </location>
</feature>
<feature type="transmembrane region" description="Helical" evidence="2">
    <location>
        <begin position="271"/>
        <end position="294"/>
    </location>
</feature>
<dbReference type="RefSeq" id="WP_093554214.1">
    <property type="nucleotide sequence ID" value="NZ_FPBO01000003.1"/>
</dbReference>
<evidence type="ECO:0000256" key="2">
    <source>
        <dbReference type="SAM" id="Phobius"/>
    </source>
</evidence>
<feature type="transmembrane region" description="Helical" evidence="2">
    <location>
        <begin position="110"/>
        <end position="130"/>
    </location>
</feature>